<dbReference type="OrthoDB" id="123929at2759"/>
<comment type="caution">
    <text evidence="1">The sequence shown here is derived from an EMBL/GenBank/DDBJ whole genome shotgun (WGS) entry which is preliminary data.</text>
</comment>
<feature type="non-terminal residue" evidence="1">
    <location>
        <position position="1"/>
    </location>
</feature>
<dbReference type="EMBL" id="BEZZ01035160">
    <property type="protein sequence ID" value="GCC40075.1"/>
    <property type="molecule type" value="Genomic_DNA"/>
</dbReference>
<accession>A0A401TBV1</accession>
<name>A0A401TBV1_CHIPU</name>
<protein>
    <submittedName>
        <fullName evidence="1">Uncharacterized protein</fullName>
    </submittedName>
</protein>
<dbReference type="STRING" id="137246.A0A401TBV1"/>
<dbReference type="AlphaFoldDB" id="A0A401TBV1"/>
<reference evidence="1 2" key="1">
    <citation type="journal article" date="2018" name="Nat. Ecol. Evol.">
        <title>Shark genomes provide insights into elasmobranch evolution and the origin of vertebrates.</title>
        <authorList>
            <person name="Hara Y"/>
            <person name="Yamaguchi K"/>
            <person name="Onimaru K"/>
            <person name="Kadota M"/>
            <person name="Koyanagi M"/>
            <person name="Keeley SD"/>
            <person name="Tatsumi K"/>
            <person name="Tanaka K"/>
            <person name="Motone F"/>
            <person name="Kageyama Y"/>
            <person name="Nozu R"/>
            <person name="Adachi N"/>
            <person name="Nishimura O"/>
            <person name="Nakagawa R"/>
            <person name="Tanegashima C"/>
            <person name="Kiyatake I"/>
            <person name="Matsumoto R"/>
            <person name="Murakumo K"/>
            <person name="Nishida K"/>
            <person name="Terakita A"/>
            <person name="Kuratani S"/>
            <person name="Sato K"/>
            <person name="Hyodo S Kuraku.S."/>
        </authorList>
    </citation>
    <scope>NUCLEOTIDE SEQUENCE [LARGE SCALE GENOMIC DNA]</scope>
</reference>
<keyword evidence="2" id="KW-1185">Reference proteome</keyword>
<sequence>ERLTSEIIEKDQDLQKWRKERDSLVKELEVKLGDLITSSKQKDEEIERLKASSRENLGE</sequence>
<evidence type="ECO:0000313" key="1">
    <source>
        <dbReference type="EMBL" id="GCC40075.1"/>
    </source>
</evidence>
<evidence type="ECO:0000313" key="2">
    <source>
        <dbReference type="Proteomes" id="UP000287033"/>
    </source>
</evidence>
<organism evidence="1 2">
    <name type="scientific">Chiloscyllium punctatum</name>
    <name type="common">Brownbanded bambooshark</name>
    <name type="synonym">Hemiscyllium punctatum</name>
    <dbReference type="NCBI Taxonomy" id="137246"/>
    <lineage>
        <taxon>Eukaryota</taxon>
        <taxon>Metazoa</taxon>
        <taxon>Chordata</taxon>
        <taxon>Craniata</taxon>
        <taxon>Vertebrata</taxon>
        <taxon>Chondrichthyes</taxon>
        <taxon>Elasmobranchii</taxon>
        <taxon>Galeomorphii</taxon>
        <taxon>Galeoidea</taxon>
        <taxon>Orectolobiformes</taxon>
        <taxon>Hemiscylliidae</taxon>
        <taxon>Chiloscyllium</taxon>
    </lineage>
</organism>
<dbReference type="Proteomes" id="UP000287033">
    <property type="component" value="Unassembled WGS sequence"/>
</dbReference>
<feature type="non-terminal residue" evidence="1">
    <location>
        <position position="59"/>
    </location>
</feature>
<gene>
    <name evidence="1" type="ORF">chiPu_0024225</name>
</gene>
<proteinExistence type="predicted"/>